<protein>
    <submittedName>
        <fullName evidence="1">Uncharacterized protein</fullName>
    </submittedName>
</protein>
<accession>A0A2D0ZN62</accession>
<name>A0A2D0ZN62_9CAUD</name>
<dbReference type="EMBL" id="MF668286">
    <property type="protein sequence ID" value="ASZ75021.1"/>
    <property type="molecule type" value="Genomic_DNA"/>
</dbReference>
<keyword evidence="2" id="KW-1185">Reference proteome</keyword>
<organism evidence="1 2">
    <name type="scientific">Rhodococcus phage Trina</name>
    <dbReference type="NCBI Taxonomy" id="2027905"/>
    <lineage>
        <taxon>Viruses</taxon>
        <taxon>Duplodnaviria</taxon>
        <taxon>Heunggongvirae</taxon>
        <taxon>Uroviricota</taxon>
        <taxon>Caudoviricetes</taxon>
        <taxon>Trinavirus</taxon>
        <taxon>Trinavirus trina</taxon>
    </lineage>
</organism>
<proteinExistence type="predicted"/>
<reference evidence="2" key="1">
    <citation type="submission" date="2017-08" db="EMBL/GenBank/DDBJ databases">
        <authorList>
            <person name="de Groot N.N."/>
        </authorList>
    </citation>
    <scope>NUCLEOTIDE SEQUENCE [LARGE SCALE GENOMIC DNA]</scope>
</reference>
<sequence length="95" mass="10779">MSVMLFSQTTGGIAMESNRLKQAMTHKHNAAYYFAVGYNAAQGKEAINAETFAYAYREDYKQRVNGDTQVFPNVRDFAEVYLDSLASTFYNKPKD</sequence>
<evidence type="ECO:0000313" key="2">
    <source>
        <dbReference type="Proteomes" id="UP000231419"/>
    </source>
</evidence>
<dbReference type="Proteomes" id="UP000231419">
    <property type="component" value="Segment"/>
</dbReference>
<evidence type="ECO:0000313" key="1">
    <source>
        <dbReference type="EMBL" id="ASZ75021.1"/>
    </source>
</evidence>
<gene>
    <name evidence="1" type="ORF">SEA_TRINA_242</name>
</gene>